<feature type="chain" id="PRO_5047525820" evidence="1">
    <location>
        <begin position="21"/>
        <end position="67"/>
    </location>
</feature>
<accession>A0ABS1Z902</accession>
<evidence type="ECO:0000313" key="2">
    <source>
        <dbReference type="EMBL" id="MBM0748916.1"/>
    </source>
</evidence>
<dbReference type="EMBL" id="JAFCXS010000014">
    <property type="protein sequence ID" value="MBM0748916.1"/>
    <property type="molecule type" value="Genomic_DNA"/>
</dbReference>
<name>A0ABS1Z902_9GAMM</name>
<evidence type="ECO:0000313" key="3">
    <source>
        <dbReference type="Proteomes" id="UP000809137"/>
    </source>
</evidence>
<keyword evidence="3" id="KW-1185">Reference proteome</keyword>
<feature type="signal peptide" evidence="1">
    <location>
        <begin position="1"/>
        <end position="20"/>
    </location>
</feature>
<comment type="caution">
    <text evidence="2">The sequence shown here is derived from an EMBL/GenBank/DDBJ whole genome shotgun (WGS) entry which is preliminary data.</text>
</comment>
<dbReference type="Proteomes" id="UP000809137">
    <property type="component" value="Unassembled WGS sequence"/>
</dbReference>
<reference evidence="2 3" key="1">
    <citation type="submission" date="2021-01" db="EMBL/GenBank/DDBJ databases">
        <title>Complete genome sequence of Pantoea eucrina OB49, a heavy metal tolerant bacterium with PGPR potential isolated from wheat in Algeria.</title>
        <authorList>
            <person name="Lekired A."/>
            <person name="Ouzari I.H."/>
        </authorList>
    </citation>
    <scope>NUCLEOTIDE SEQUENCE [LARGE SCALE GENOMIC DNA]</scope>
    <source>
        <strain evidence="2 3">OB49</strain>
    </source>
</reference>
<dbReference type="GeneID" id="84692563"/>
<evidence type="ECO:0000256" key="1">
    <source>
        <dbReference type="SAM" id="SignalP"/>
    </source>
</evidence>
<sequence length="67" mass="7084">MKAVIVATLLSLFLSSPAIASVTDSAQQMRSSSKAASGYIYVNRLDAPADNPFTAAQRPADRLSGQR</sequence>
<organism evidence="2 3">
    <name type="scientific">Pantoea eucrina</name>
    <dbReference type="NCBI Taxonomy" id="472693"/>
    <lineage>
        <taxon>Bacteria</taxon>
        <taxon>Pseudomonadati</taxon>
        <taxon>Pseudomonadota</taxon>
        <taxon>Gammaproteobacteria</taxon>
        <taxon>Enterobacterales</taxon>
        <taxon>Erwiniaceae</taxon>
        <taxon>Pantoea</taxon>
    </lineage>
</organism>
<keyword evidence="1" id="KW-0732">Signal</keyword>
<proteinExistence type="predicted"/>
<gene>
    <name evidence="2" type="ORF">JJB79_16105</name>
</gene>
<dbReference type="RefSeq" id="WP_039380605.1">
    <property type="nucleotide sequence ID" value="NZ_CP083448.1"/>
</dbReference>
<protein>
    <submittedName>
        <fullName evidence="2">Uncharacterized protein</fullName>
    </submittedName>
</protein>